<organism evidence="2 3">
    <name type="scientific">Roseococcus pinisoli</name>
    <dbReference type="NCBI Taxonomy" id="2835040"/>
    <lineage>
        <taxon>Bacteria</taxon>
        <taxon>Pseudomonadati</taxon>
        <taxon>Pseudomonadota</taxon>
        <taxon>Alphaproteobacteria</taxon>
        <taxon>Acetobacterales</taxon>
        <taxon>Roseomonadaceae</taxon>
        <taxon>Roseococcus</taxon>
    </lineage>
</organism>
<dbReference type="Proteomes" id="UP000766336">
    <property type="component" value="Unassembled WGS sequence"/>
</dbReference>
<keyword evidence="1" id="KW-0812">Transmembrane</keyword>
<dbReference type="EMBL" id="JAHCDA010000003">
    <property type="protein sequence ID" value="MBS7812382.1"/>
    <property type="molecule type" value="Genomic_DNA"/>
</dbReference>
<proteinExistence type="predicted"/>
<reference evidence="2 3" key="1">
    <citation type="submission" date="2021-05" db="EMBL/GenBank/DDBJ databases">
        <title>Roseococcus sp. XZZS9, whole genome shotgun sequencing project.</title>
        <authorList>
            <person name="Zhao G."/>
            <person name="Shen L."/>
        </authorList>
    </citation>
    <scope>NUCLEOTIDE SEQUENCE [LARGE SCALE GENOMIC DNA]</scope>
    <source>
        <strain evidence="2 3">XZZS9</strain>
    </source>
</reference>
<evidence type="ECO:0000313" key="2">
    <source>
        <dbReference type="EMBL" id="MBS7812382.1"/>
    </source>
</evidence>
<keyword evidence="1" id="KW-1133">Transmembrane helix</keyword>
<comment type="caution">
    <text evidence="2">The sequence shown here is derived from an EMBL/GenBank/DDBJ whole genome shotgun (WGS) entry which is preliminary data.</text>
</comment>
<evidence type="ECO:0000313" key="3">
    <source>
        <dbReference type="Proteomes" id="UP000766336"/>
    </source>
</evidence>
<protein>
    <submittedName>
        <fullName evidence="2">Uncharacterized protein</fullName>
    </submittedName>
</protein>
<name>A0ABS5QFA2_9PROT</name>
<dbReference type="RefSeq" id="WP_213671090.1">
    <property type="nucleotide sequence ID" value="NZ_JAHCDA010000003.1"/>
</dbReference>
<feature type="transmembrane region" description="Helical" evidence="1">
    <location>
        <begin position="21"/>
        <end position="42"/>
    </location>
</feature>
<gene>
    <name evidence="2" type="ORF">KHU32_15635</name>
</gene>
<keyword evidence="1" id="KW-0472">Membrane</keyword>
<accession>A0ABS5QFA2</accession>
<evidence type="ECO:0000256" key="1">
    <source>
        <dbReference type="SAM" id="Phobius"/>
    </source>
</evidence>
<keyword evidence="3" id="KW-1185">Reference proteome</keyword>
<sequence>MKNPVPAMLREAKGVAFSFDSRAAACLLLGLYGVLQLLSWLGSHS</sequence>